<proteinExistence type="predicted"/>
<name>A0ACD5IQS1_9PROT</name>
<evidence type="ECO:0000313" key="1">
    <source>
        <dbReference type="EMBL" id="XRP74006.1"/>
    </source>
</evidence>
<organism evidence="1 2">
    <name type="scientific">Acidithiobacillus ferruginosus</name>
    <dbReference type="NCBI Taxonomy" id="3063951"/>
    <lineage>
        <taxon>Bacteria</taxon>
        <taxon>Pseudomonadati</taxon>
        <taxon>Pseudomonadota</taxon>
        <taxon>Acidithiobacillia</taxon>
        <taxon>Acidithiobacillales</taxon>
        <taxon>Acidithiobacillaceae</taxon>
        <taxon>Acidithiobacillus</taxon>
    </lineage>
</organism>
<dbReference type="EMBL" id="CP130946">
    <property type="protein sequence ID" value="XRP74006.1"/>
    <property type="molecule type" value="Genomic_DNA"/>
</dbReference>
<gene>
    <name evidence="1" type="ORF">HF292_004975</name>
</gene>
<dbReference type="Proteomes" id="UP001196097">
    <property type="component" value="Chromosome"/>
</dbReference>
<reference evidence="1 2" key="1">
    <citation type="journal article" date="2021" name="ISME J.">
        <title>Genomic evolution of the class Acidithiobacillia: deep-branching Proteobacteria living in extreme acidic conditions.</title>
        <authorList>
            <person name="Moya-Beltran A."/>
            <person name="Beard S."/>
            <person name="Rojas-Villalobos C."/>
            <person name="Issotta F."/>
            <person name="Gallardo Y."/>
            <person name="Ulloa R."/>
            <person name="Giaveno A."/>
            <person name="Degli Esposti M."/>
            <person name="Johnson D.B."/>
            <person name="Quatrini R."/>
        </authorList>
    </citation>
    <scope>NUCLEOTIDE SEQUENCE [LARGE SCALE GENOMIC DNA]</scope>
    <source>
        <strain evidence="1 2">CF3</strain>
    </source>
</reference>
<sequence length="81" mass="9136">MSNEKSNRPELIIDNERYDWDEETITGKQIRVLASLPDDVQIFHKVPGHPDEEVKDDTVVDLTKQKGPDRFSTQAVGSQAG</sequence>
<keyword evidence="2" id="KW-1185">Reference proteome</keyword>
<evidence type="ECO:0000313" key="2">
    <source>
        <dbReference type="Proteomes" id="UP001196097"/>
    </source>
</evidence>
<accession>A0ACD5IQS1</accession>
<protein>
    <submittedName>
        <fullName evidence="1">Multiubiquitin domain-containing protein</fullName>
    </submittedName>
</protein>